<feature type="compositionally biased region" description="Polar residues" evidence="1">
    <location>
        <begin position="177"/>
        <end position="186"/>
    </location>
</feature>
<comment type="caution">
    <text evidence="4">The sequence shown here is derived from an EMBL/GenBank/DDBJ whole genome shotgun (WGS) entry which is preliminary data.</text>
</comment>
<gene>
    <name evidence="5" type="ORF">F3B53_14815</name>
    <name evidence="4" type="ORF">F3B98_25140</name>
</gene>
<name>A0A139KSA8_BACOV</name>
<sequence>MEEKELWMNKLKEKLADYSEPAPASGWEQLEKELMPPVEKKIYPYRKWMMAAAAIIILAVVSSVSLYFLGTPAADEIRHIQTPALASTPDALPGVQQPDMQGTAVEPVLRPVTREDRLAKVDRNHTEQKTGVDPLGIGNENKLSTGNGEDSLSEEDKNVKGNGETENVKDESKQAENTDVSQGQSQDTERSNNRPRRPSGKDKLHIPTEKRSSQKGTWSMGLSVGNSGGASTEVGAGSHAYMSRVSMLSVSNGLMETIPNDQTLVFEDGVPYLRQAKQVVDIKHHQPISFGLSVRKGLAKGFSLETGLTYTLLSSDAKLAGEEQQIEQKLHYIGIPLRANWNFLDKKLVTLYVSGGGMVEKCVYGKLGSEKETVKPLQFSVSGGVGAQINATKRLGIYVEPGVAYYFNDGSDIQTIRKENPFNFNIQAGVRLTY</sequence>
<feature type="compositionally biased region" description="Basic and acidic residues" evidence="1">
    <location>
        <begin position="166"/>
        <end position="176"/>
    </location>
</feature>
<evidence type="ECO:0000256" key="2">
    <source>
        <dbReference type="SAM" id="Phobius"/>
    </source>
</evidence>
<dbReference type="Proteomes" id="UP000435985">
    <property type="component" value="Unassembled WGS sequence"/>
</dbReference>
<feature type="compositionally biased region" description="Polar residues" evidence="1">
    <location>
        <begin position="141"/>
        <end position="150"/>
    </location>
</feature>
<dbReference type="InterPro" id="IPR011250">
    <property type="entry name" value="OMP/PagP_B-barrel"/>
</dbReference>
<feature type="compositionally biased region" description="Basic and acidic residues" evidence="1">
    <location>
        <begin position="199"/>
        <end position="212"/>
    </location>
</feature>
<feature type="transmembrane region" description="Helical" evidence="2">
    <location>
        <begin position="48"/>
        <end position="69"/>
    </location>
</feature>
<feature type="domain" description="Outer membrane protein beta-barrel" evidence="3">
    <location>
        <begin position="275"/>
        <end position="390"/>
    </location>
</feature>
<feature type="compositionally biased region" description="Basic and acidic residues" evidence="1">
    <location>
        <begin position="112"/>
        <end position="130"/>
    </location>
</feature>
<organism evidence="4 7">
    <name type="scientific">Bacteroides ovatus</name>
    <dbReference type="NCBI Taxonomy" id="28116"/>
    <lineage>
        <taxon>Bacteria</taxon>
        <taxon>Pseudomonadati</taxon>
        <taxon>Bacteroidota</taxon>
        <taxon>Bacteroidia</taxon>
        <taxon>Bacteroidales</taxon>
        <taxon>Bacteroidaceae</taxon>
        <taxon>Bacteroides</taxon>
    </lineage>
</organism>
<evidence type="ECO:0000313" key="6">
    <source>
        <dbReference type="Proteomes" id="UP000375690"/>
    </source>
</evidence>
<dbReference type="SUPFAM" id="SSF56925">
    <property type="entry name" value="OMPA-like"/>
    <property type="match status" value="1"/>
</dbReference>
<proteinExistence type="predicted"/>
<dbReference type="Proteomes" id="UP000375690">
    <property type="component" value="Unassembled WGS sequence"/>
</dbReference>
<protein>
    <submittedName>
        <fullName evidence="4">PorT family protein</fullName>
    </submittedName>
</protein>
<evidence type="ECO:0000256" key="1">
    <source>
        <dbReference type="SAM" id="MobiDB-lite"/>
    </source>
</evidence>
<dbReference type="EMBL" id="VWFC01000017">
    <property type="protein sequence ID" value="KAB1325339.1"/>
    <property type="molecule type" value="Genomic_DNA"/>
</dbReference>
<dbReference type="RefSeq" id="WP_004308798.1">
    <property type="nucleotide sequence ID" value="NZ_CAKJYS010000001.1"/>
</dbReference>
<feature type="region of interest" description="Disordered" evidence="1">
    <location>
        <begin position="88"/>
        <end position="224"/>
    </location>
</feature>
<keyword evidence="2" id="KW-0472">Membrane</keyword>
<keyword evidence="2" id="KW-1133">Transmembrane helix</keyword>
<keyword evidence="2" id="KW-0812">Transmembrane</keyword>
<evidence type="ECO:0000259" key="3">
    <source>
        <dbReference type="Pfam" id="PF13568"/>
    </source>
</evidence>
<accession>A0A139KSA8</accession>
<dbReference type="STRING" id="28116.Bovatus_04954"/>
<dbReference type="Pfam" id="PF13568">
    <property type="entry name" value="OMP_b-brl_2"/>
    <property type="match status" value="1"/>
</dbReference>
<reference evidence="6 7" key="1">
    <citation type="journal article" date="2019" name="Nat. Med.">
        <title>A library of human gut bacterial isolates paired with longitudinal multiomics data enables mechanistic microbiome research.</title>
        <authorList>
            <person name="Poyet M."/>
            <person name="Groussin M."/>
            <person name="Gibbons S.M."/>
            <person name="Avila-Pacheco J."/>
            <person name="Jiang X."/>
            <person name="Kearney S.M."/>
            <person name="Perrotta A.R."/>
            <person name="Berdy B."/>
            <person name="Zhao S."/>
            <person name="Lieberman T.D."/>
            <person name="Swanson P.K."/>
            <person name="Smith M."/>
            <person name="Roesemann S."/>
            <person name="Alexander J.E."/>
            <person name="Rich S.A."/>
            <person name="Livny J."/>
            <person name="Vlamakis H."/>
            <person name="Clish C."/>
            <person name="Bullock K."/>
            <person name="Deik A."/>
            <person name="Scott J."/>
            <person name="Pierce K.A."/>
            <person name="Xavier R.J."/>
            <person name="Alm E.J."/>
        </authorList>
    </citation>
    <scope>NUCLEOTIDE SEQUENCE [LARGE SCALE GENOMIC DNA]</scope>
    <source>
        <strain evidence="4 7">BIOML-A14</strain>
        <strain evidence="5 6">BIOML-A2</strain>
    </source>
</reference>
<evidence type="ECO:0000313" key="4">
    <source>
        <dbReference type="EMBL" id="KAA4660881.1"/>
    </source>
</evidence>
<evidence type="ECO:0000313" key="7">
    <source>
        <dbReference type="Proteomes" id="UP000435985"/>
    </source>
</evidence>
<dbReference type="InterPro" id="IPR025665">
    <property type="entry name" value="Beta-barrel_OMP_2"/>
</dbReference>
<evidence type="ECO:0000313" key="5">
    <source>
        <dbReference type="EMBL" id="KAB1325339.1"/>
    </source>
</evidence>
<dbReference type="AlphaFoldDB" id="A0A139KSA8"/>
<dbReference type="EMBL" id="VWFO01000056">
    <property type="protein sequence ID" value="KAA4660881.1"/>
    <property type="molecule type" value="Genomic_DNA"/>
</dbReference>